<dbReference type="InterPro" id="IPR045214">
    <property type="entry name" value="Surf1/Surf4"/>
</dbReference>
<keyword evidence="4 6" id="KW-1133">Transmembrane helix</keyword>
<evidence type="ECO:0000256" key="3">
    <source>
        <dbReference type="ARBA" id="ARBA00022692"/>
    </source>
</evidence>
<dbReference type="PANTHER" id="PTHR23427:SF2">
    <property type="entry name" value="SURFEIT LOCUS PROTEIN 1"/>
    <property type="match status" value="1"/>
</dbReference>
<comment type="similarity">
    <text evidence="2 6">Belongs to the SURF1 family.</text>
</comment>
<accession>A0A397QDQ3</accession>
<feature type="transmembrane region" description="Helical" evidence="6">
    <location>
        <begin position="224"/>
        <end position="244"/>
    </location>
</feature>
<evidence type="ECO:0000256" key="6">
    <source>
        <dbReference type="RuleBase" id="RU363076"/>
    </source>
</evidence>
<dbReference type="GO" id="GO:0005886">
    <property type="term" value="C:plasma membrane"/>
    <property type="evidence" value="ECO:0007669"/>
    <property type="project" value="UniProtKB-SubCell"/>
</dbReference>
<evidence type="ECO:0000256" key="5">
    <source>
        <dbReference type="ARBA" id="ARBA00023136"/>
    </source>
</evidence>
<dbReference type="Proteomes" id="UP000266273">
    <property type="component" value="Unassembled WGS sequence"/>
</dbReference>
<dbReference type="PANTHER" id="PTHR23427">
    <property type="entry name" value="SURFEIT LOCUS PROTEIN"/>
    <property type="match status" value="1"/>
</dbReference>
<evidence type="ECO:0000256" key="4">
    <source>
        <dbReference type="ARBA" id="ARBA00022989"/>
    </source>
</evidence>
<keyword evidence="5 6" id="KW-0472">Membrane</keyword>
<organism evidence="7 8">
    <name type="scientific">Dichotomicrobium thermohalophilum</name>
    <dbReference type="NCBI Taxonomy" id="933063"/>
    <lineage>
        <taxon>Bacteria</taxon>
        <taxon>Pseudomonadati</taxon>
        <taxon>Pseudomonadota</taxon>
        <taxon>Alphaproteobacteria</taxon>
        <taxon>Hyphomicrobiales</taxon>
        <taxon>Hyphomicrobiaceae</taxon>
        <taxon>Dichotomicrobium</taxon>
    </lineage>
</organism>
<keyword evidence="3 6" id="KW-0812">Transmembrane</keyword>
<dbReference type="EMBL" id="QXDF01000001">
    <property type="protein sequence ID" value="RIA56381.1"/>
    <property type="molecule type" value="Genomic_DNA"/>
</dbReference>
<evidence type="ECO:0000313" key="8">
    <source>
        <dbReference type="Proteomes" id="UP000266273"/>
    </source>
</evidence>
<gene>
    <name evidence="7" type="ORF">BXY53_1487</name>
</gene>
<comment type="caution">
    <text evidence="7">The sequence shown here is derived from an EMBL/GenBank/DDBJ whole genome shotgun (WGS) entry which is preliminary data.</text>
</comment>
<evidence type="ECO:0000256" key="1">
    <source>
        <dbReference type="ARBA" id="ARBA00004370"/>
    </source>
</evidence>
<name>A0A397QDQ3_9HYPH</name>
<protein>
    <recommendedName>
        <fullName evidence="6">SURF1-like protein</fullName>
    </recommendedName>
</protein>
<dbReference type="CDD" id="cd06662">
    <property type="entry name" value="SURF1"/>
    <property type="match status" value="1"/>
</dbReference>
<comment type="subcellular location">
    <subcellularLocation>
        <location evidence="6">Cell membrane</location>
        <topology evidence="6">Multi-pass membrane protein</topology>
    </subcellularLocation>
    <subcellularLocation>
        <location evidence="1">Membrane</location>
    </subcellularLocation>
</comment>
<dbReference type="PROSITE" id="PS50895">
    <property type="entry name" value="SURF1"/>
    <property type="match status" value="1"/>
</dbReference>
<evidence type="ECO:0000256" key="2">
    <source>
        <dbReference type="ARBA" id="ARBA00007165"/>
    </source>
</evidence>
<dbReference type="Pfam" id="PF02104">
    <property type="entry name" value="SURF1"/>
    <property type="match status" value="1"/>
</dbReference>
<dbReference type="InterPro" id="IPR002994">
    <property type="entry name" value="Surf1/Shy1"/>
</dbReference>
<keyword evidence="6" id="KW-1003">Cell membrane</keyword>
<proteinExistence type="inferred from homology"/>
<keyword evidence="8" id="KW-1185">Reference proteome</keyword>
<feature type="transmembrane region" description="Helical" evidence="6">
    <location>
        <begin position="17"/>
        <end position="37"/>
    </location>
</feature>
<dbReference type="AlphaFoldDB" id="A0A397QDQ3"/>
<reference evidence="7 8" key="1">
    <citation type="submission" date="2018-08" db="EMBL/GenBank/DDBJ databases">
        <title>Genomic Encyclopedia of Archaeal and Bacterial Type Strains, Phase II (KMG-II): from individual species to whole genera.</title>
        <authorList>
            <person name="Goeker M."/>
        </authorList>
    </citation>
    <scope>NUCLEOTIDE SEQUENCE [LARGE SCALE GENOMIC DNA]</scope>
    <source>
        <strain evidence="7 8">DSM 5002</strain>
    </source>
</reference>
<sequence length="258" mass="29313">MRWTVARFICEGMKPRFLVLTISTVVAFAILVSLGVWQLQRRDWKHDLIERIEARADAPAKPLEEVLARWKRDRDIEYMRVEMTGELRASQEFHIYTIRDGVAGWRVVSPFETGGHVVMLDRGFVPEPLKDPQARADQPVPEGKVSVTGLARAPGESNFVTPENEPERNRWYWRDLESIIAQLPPDARQRAAPFFIEAEAGALPGQWPRDGVTQLRLRDKHLSYALTWFGLALTLLGVYGAYIVSRRRGGGQQPARAG</sequence>
<evidence type="ECO:0000313" key="7">
    <source>
        <dbReference type="EMBL" id="RIA56381.1"/>
    </source>
</evidence>